<accession>A0A6J5N6U4</accession>
<organism evidence="2">
    <name type="scientific">uncultured Caudovirales phage</name>
    <dbReference type="NCBI Taxonomy" id="2100421"/>
    <lineage>
        <taxon>Viruses</taxon>
        <taxon>Duplodnaviria</taxon>
        <taxon>Heunggongvirae</taxon>
        <taxon>Uroviricota</taxon>
        <taxon>Caudoviricetes</taxon>
        <taxon>Peduoviridae</taxon>
        <taxon>Maltschvirus</taxon>
        <taxon>Maltschvirus maltsch</taxon>
    </lineage>
</organism>
<name>A0A6J5N6U4_9CAUD</name>
<keyword evidence="1" id="KW-1133">Transmembrane helix</keyword>
<evidence type="ECO:0000256" key="1">
    <source>
        <dbReference type="SAM" id="Phobius"/>
    </source>
</evidence>
<reference evidence="2" key="1">
    <citation type="submission" date="2020-04" db="EMBL/GenBank/DDBJ databases">
        <authorList>
            <person name="Chiriac C."/>
            <person name="Salcher M."/>
            <person name="Ghai R."/>
            <person name="Kavagutti S V."/>
        </authorList>
    </citation>
    <scope>NUCLEOTIDE SEQUENCE</scope>
</reference>
<dbReference type="EMBL" id="LR796564">
    <property type="protein sequence ID" value="CAB4151429.1"/>
    <property type="molecule type" value="Genomic_DNA"/>
</dbReference>
<feature type="transmembrane region" description="Helical" evidence="1">
    <location>
        <begin position="52"/>
        <end position="72"/>
    </location>
</feature>
<keyword evidence="1" id="KW-0472">Membrane</keyword>
<proteinExistence type="predicted"/>
<protein>
    <submittedName>
        <fullName evidence="2">Uncharacterized protein</fullName>
    </submittedName>
</protein>
<sequence length="73" mass="8572">MKKFFKKLLGVLLAPIFIAIYFLDRAICVFIPLVNSFDIRIWLKDEEEIRNSLIRTIVVGSIFGFIKLIIWIV</sequence>
<keyword evidence="1" id="KW-0812">Transmembrane</keyword>
<evidence type="ECO:0000313" key="2">
    <source>
        <dbReference type="EMBL" id="CAB4151429.1"/>
    </source>
</evidence>
<gene>
    <name evidence="2" type="ORF">UFOVP597_17</name>
</gene>